<dbReference type="PANTHER" id="PTHR35269">
    <property type="entry name" value="SMALL VCP/P97-INTERACTING PROTEIN"/>
    <property type="match status" value="1"/>
</dbReference>
<feature type="compositionally biased region" description="Basic and acidic residues" evidence="4">
    <location>
        <begin position="10"/>
        <end position="36"/>
    </location>
</feature>
<dbReference type="WBParaSite" id="TASK_0000043201-mRNA-1">
    <property type="protein sequence ID" value="TASK_0000043201-mRNA-1"/>
    <property type="gene ID" value="TASK_0000043201"/>
</dbReference>
<keyword evidence="2" id="KW-0564">Palmitate</keyword>
<feature type="region of interest" description="Disordered" evidence="4">
    <location>
        <begin position="1"/>
        <end position="59"/>
    </location>
</feature>
<dbReference type="PANTHER" id="PTHR35269:SF1">
    <property type="entry name" value="SMALL VCP_P97-INTERACTING PROTEIN"/>
    <property type="match status" value="1"/>
</dbReference>
<dbReference type="GO" id="GO:0005789">
    <property type="term" value="C:endoplasmic reticulum membrane"/>
    <property type="evidence" value="ECO:0007669"/>
    <property type="project" value="TreeGrafter"/>
</dbReference>
<evidence type="ECO:0000313" key="5">
    <source>
        <dbReference type="EMBL" id="VDK20905.1"/>
    </source>
</evidence>
<dbReference type="AlphaFoldDB" id="A0A0R3VT83"/>
<evidence type="ECO:0000256" key="3">
    <source>
        <dbReference type="ARBA" id="ARBA00023288"/>
    </source>
</evidence>
<dbReference type="GO" id="GO:1904293">
    <property type="term" value="P:negative regulation of ERAD pathway"/>
    <property type="evidence" value="ECO:0007669"/>
    <property type="project" value="TreeGrafter"/>
</dbReference>
<evidence type="ECO:0000256" key="1">
    <source>
        <dbReference type="ARBA" id="ARBA00022707"/>
    </source>
</evidence>
<name>A0A0R3VT83_TAEAS</name>
<accession>A0A0R3VT83</accession>
<dbReference type="GO" id="GO:1904240">
    <property type="term" value="P:negative regulation of VCP-NPL4-UFD1 AAA ATPase complex assembly"/>
    <property type="evidence" value="ECO:0007669"/>
    <property type="project" value="TreeGrafter"/>
</dbReference>
<dbReference type="InterPro" id="IPR055366">
    <property type="entry name" value="SVIP_metazoa"/>
</dbReference>
<evidence type="ECO:0000313" key="7">
    <source>
        <dbReference type="WBParaSite" id="TASK_0000043201-mRNA-1"/>
    </source>
</evidence>
<reference evidence="5 6" key="2">
    <citation type="submission" date="2018-11" db="EMBL/GenBank/DDBJ databases">
        <authorList>
            <consortium name="Pathogen Informatics"/>
        </authorList>
    </citation>
    <scope>NUCLEOTIDE SEQUENCE [LARGE SCALE GENOMIC DNA]</scope>
</reference>
<protein>
    <submittedName>
        <fullName evidence="7">Small VCP/p97-interacting protein</fullName>
    </submittedName>
</protein>
<organism evidence="7">
    <name type="scientific">Taenia asiatica</name>
    <name type="common">Asian tapeworm</name>
    <dbReference type="NCBI Taxonomy" id="60517"/>
    <lineage>
        <taxon>Eukaryota</taxon>
        <taxon>Metazoa</taxon>
        <taxon>Spiralia</taxon>
        <taxon>Lophotrochozoa</taxon>
        <taxon>Platyhelminthes</taxon>
        <taxon>Cestoda</taxon>
        <taxon>Eucestoda</taxon>
        <taxon>Cyclophyllidea</taxon>
        <taxon>Taeniidae</taxon>
        <taxon>Taenia</taxon>
    </lineage>
</organism>
<dbReference type="OrthoDB" id="10410762at2759"/>
<keyword evidence="6" id="KW-1185">Reference proteome</keyword>
<dbReference type="GO" id="GO:1904153">
    <property type="term" value="P:negative regulation of retrograde protein transport, ER to cytosol"/>
    <property type="evidence" value="ECO:0007669"/>
    <property type="project" value="TreeGrafter"/>
</dbReference>
<reference evidence="7" key="1">
    <citation type="submission" date="2017-02" db="UniProtKB">
        <authorList>
            <consortium name="WormBaseParasite"/>
        </authorList>
    </citation>
    <scope>IDENTIFICATION</scope>
</reference>
<keyword evidence="3" id="KW-0449">Lipoprotein</keyword>
<dbReference type="GO" id="GO:0010508">
    <property type="term" value="P:positive regulation of autophagy"/>
    <property type="evidence" value="ECO:0007669"/>
    <property type="project" value="TreeGrafter"/>
</dbReference>
<dbReference type="InterPro" id="IPR031632">
    <property type="entry name" value="SVIP"/>
</dbReference>
<sequence length="78" mass="8890">MGCCFSEPSDTDRHQPSVEERRRLQAEAAERRREQATNRGIANPVSVRRREEKFTAAENLRTSDGTKLDAGLRWTVTS</sequence>
<dbReference type="Proteomes" id="UP000282613">
    <property type="component" value="Unassembled WGS sequence"/>
</dbReference>
<evidence type="ECO:0000256" key="2">
    <source>
        <dbReference type="ARBA" id="ARBA00023139"/>
    </source>
</evidence>
<dbReference type="Pfam" id="PF15811">
    <property type="entry name" value="SVIP"/>
    <property type="match status" value="1"/>
</dbReference>
<evidence type="ECO:0000256" key="4">
    <source>
        <dbReference type="SAM" id="MobiDB-lite"/>
    </source>
</evidence>
<proteinExistence type="predicted"/>
<gene>
    <name evidence="5" type="ORF">TASK_LOCUS433</name>
</gene>
<keyword evidence="1" id="KW-0519">Myristate</keyword>
<dbReference type="EMBL" id="UYRS01000054">
    <property type="protein sequence ID" value="VDK20905.1"/>
    <property type="molecule type" value="Genomic_DNA"/>
</dbReference>
<evidence type="ECO:0000313" key="6">
    <source>
        <dbReference type="Proteomes" id="UP000282613"/>
    </source>
</evidence>